<proteinExistence type="predicted"/>
<comment type="caution">
    <text evidence="1">The sequence shown here is derived from an EMBL/GenBank/DDBJ whole genome shotgun (WGS) entry which is preliminary data.</text>
</comment>
<dbReference type="AlphaFoldDB" id="A0A3P3TAU8"/>
<evidence type="ECO:0000313" key="2">
    <source>
        <dbReference type="Proteomes" id="UP000267017"/>
    </source>
</evidence>
<name>A0A3P3TAU8_9BACL</name>
<keyword evidence="2" id="KW-1185">Reference proteome</keyword>
<dbReference type="EMBL" id="RRCN01000002">
    <property type="protein sequence ID" value="RRJ54664.1"/>
    <property type="molecule type" value="Genomic_DNA"/>
</dbReference>
<sequence length="88" mass="9948">MNGIMVLFYDPNYGLAIEDALEKSGVSYSMLKTPEMLFEVDPLFCKTMIEADTNKETLKGLKDSRQLNIAGAFVKFNDRYESITLEAI</sequence>
<evidence type="ECO:0000313" key="1">
    <source>
        <dbReference type="EMBL" id="RRJ54664.1"/>
    </source>
</evidence>
<accession>A0A3P3TAU8</accession>
<dbReference type="OrthoDB" id="9893608at2"/>
<dbReference type="RefSeq" id="WP_128635751.1">
    <property type="nucleotide sequence ID" value="NZ_RRCN01000002.1"/>
</dbReference>
<reference evidence="1 2" key="1">
    <citation type="submission" date="2018-11" db="EMBL/GenBank/DDBJ databases">
        <title>Genome sequencing of Paenibacillus sp. KCOM 3021 (= ChDC PVNT-B20).</title>
        <authorList>
            <person name="Kook J.-K."/>
            <person name="Park S.-N."/>
            <person name="Lim Y.K."/>
        </authorList>
    </citation>
    <scope>NUCLEOTIDE SEQUENCE [LARGE SCALE GENOMIC DNA]</scope>
    <source>
        <strain evidence="1 2">KCOM 3021</strain>
    </source>
</reference>
<dbReference type="Proteomes" id="UP000267017">
    <property type="component" value="Unassembled WGS sequence"/>
</dbReference>
<gene>
    <name evidence="1" type="ORF">EHV15_34265</name>
</gene>
<organism evidence="1 2">
    <name type="scientific">Paenibacillus oralis</name>
    <dbReference type="NCBI Taxonomy" id="2490856"/>
    <lineage>
        <taxon>Bacteria</taxon>
        <taxon>Bacillati</taxon>
        <taxon>Bacillota</taxon>
        <taxon>Bacilli</taxon>
        <taxon>Bacillales</taxon>
        <taxon>Paenibacillaceae</taxon>
        <taxon>Paenibacillus</taxon>
    </lineage>
</organism>
<protein>
    <submittedName>
        <fullName evidence="1">Uncharacterized protein</fullName>
    </submittedName>
</protein>